<reference evidence="7 8" key="1">
    <citation type="journal article" date="2016" name="Proc. Natl. Acad. Sci. U.S.A.">
        <title>Comparative genomics of biotechnologically important yeasts.</title>
        <authorList>
            <person name="Riley R."/>
            <person name="Haridas S."/>
            <person name="Wolfe K.H."/>
            <person name="Lopes M.R."/>
            <person name="Hittinger C.T."/>
            <person name="Goeker M."/>
            <person name="Salamov A.A."/>
            <person name="Wisecaver J.H."/>
            <person name="Long T.M."/>
            <person name="Calvey C.H."/>
            <person name="Aerts A.L."/>
            <person name="Barry K.W."/>
            <person name="Choi C."/>
            <person name="Clum A."/>
            <person name="Coughlan A.Y."/>
            <person name="Deshpande S."/>
            <person name="Douglass A.P."/>
            <person name="Hanson S.J."/>
            <person name="Klenk H.-P."/>
            <person name="LaButti K.M."/>
            <person name="Lapidus A."/>
            <person name="Lindquist E.A."/>
            <person name="Lipzen A.M."/>
            <person name="Meier-Kolthoff J.P."/>
            <person name="Ohm R.A."/>
            <person name="Otillar R.P."/>
            <person name="Pangilinan J.L."/>
            <person name="Peng Y."/>
            <person name="Rokas A."/>
            <person name="Rosa C.A."/>
            <person name="Scheuner C."/>
            <person name="Sibirny A.A."/>
            <person name="Slot J.C."/>
            <person name="Stielow J.B."/>
            <person name="Sun H."/>
            <person name="Kurtzman C.P."/>
            <person name="Blackwell M."/>
            <person name="Grigoriev I.V."/>
            <person name="Jeffries T.W."/>
        </authorList>
    </citation>
    <scope>NUCLEOTIDE SEQUENCE [LARGE SCALE GENOMIC DNA]</scope>
    <source>
        <strain evidence="8">ATCC 58044 / CBS 1984 / NCYC 433 / NRRL Y-366-8</strain>
    </source>
</reference>
<dbReference type="GO" id="GO:0004725">
    <property type="term" value="F:protein tyrosine phosphatase activity"/>
    <property type="evidence" value="ECO:0007669"/>
    <property type="project" value="UniProtKB-EC"/>
</dbReference>
<organism evidence="7 8">
    <name type="scientific">Wickerhamomyces anomalus (strain ATCC 58044 / CBS 1984 / NCYC 433 / NRRL Y-366-8)</name>
    <name type="common">Yeast</name>
    <name type="synonym">Hansenula anomala</name>
    <dbReference type="NCBI Taxonomy" id="683960"/>
    <lineage>
        <taxon>Eukaryota</taxon>
        <taxon>Fungi</taxon>
        <taxon>Dikarya</taxon>
        <taxon>Ascomycota</taxon>
        <taxon>Saccharomycotina</taxon>
        <taxon>Saccharomycetes</taxon>
        <taxon>Phaffomycetales</taxon>
        <taxon>Wickerhamomycetaceae</taxon>
        <taxon>Wickerhamomyces</taxon>
    </lineage>
</organism>
<gene>
    <name evidence="7" type="ORF">WICANDRAFT_78698</name>
</gene>
<evidence type="ECO:0000259" key="6">
    <source>
        <dbReference type="PROSITE" id="PS50206"/>
    </source>
</evidence>
<dbReference type="Pfam" id="PF00581">
    <property type="entry name" value="Rhodanese"/>
    <property type="match status" value="1"/>
</dbReference>
<dbReference type="GeneID" id="30202021"/>
<dbReference type="SUPFAM" id="SSF52821">
    <property type="entry name" value="Rhodanese/Cell cycle control phosphatase"/>
    <property type="match status" value="1"/>
</dbReference>
<dbReference type="Pfam" id="PF00102">
    <property type="entry name" value="Y_phosphatase"/>
    <property type="match status" value="1"/>
</dbReference>
<dbReference type="CDD" id="cd01446">
    <property type="entry name" value="DSP_MapKP"/>
    <property type="match status" value="1"/>
</dbReference>
<proteinExistence type="inferred from homology"/>
<dbReference type="SMART" id="SM00194">
    <property type="entry name" value="PTPc"/>
    <property type="match status" value="1"/>
</dbReference>
<evidence type="ECO:0000313" key="7">
    <source>
        <dbReference type="EMBL" id="ODQ60078.1"/>
    </source>
</evidence>
<evidence type="ECO:0000259" key="4">
    <source>
        <dbReference type="PROSITE" id="PS50055"/>
    </source>
</evidence>
<accession>A0A1E3P456</accession>
<dbReference type="PROSITE" id="PS50056">
    <property type="entry name" value="TYR_PHOSPHATASE_2"/>
    <property type="match status" value="1"/>
</dbReference>
<comment type="similarity">
    <text evidence="1">Belongs to the protein-tyrosine phosphatase family. Non-receptor class subfamily.</text>
</comment>
<dbReference type="EMBL" id="KV454210">
    <property type="protein sequence ID" value="ODQ60078.1"/>
    <property type="molecule type" value="Genomic_DNA"/>
</dbReference>
<dbReference type="RefSeq" id="XP_019039285.1">
    <property type="nucleotide sequence ID" value="XM_019184775.1"/>
</dbReference>
<dbReference type="InterPro" id="IPR016130">
    <property type="entry name" value="Tyr_Pase_AS"/>
</dbReference>
<evidence type="ECO:0000259" key="5">
    <source>
        <dbReference type="PROSITE" id="PS50056"/>
    </source>
</evidence>
<dbReference type="InterPro" id="IPR050348">
    <property type="entry name" value="Protein-Tyr_Phosphatase"/>
</dbReference>
<dbReference type="SMART" id="SM00450">
    <property type="entry name" value="RHOD"/>
    <property type="match status" value="1"/>
</dbReference>
<evidence type="ECO:0000256" key="3">
    <source>
        <dbReference type="SAM" id="MobiDB-lite"/>
    </source>
</evidence>
<evidence type="ECO:0000256" key="1">
    <source>
        <dbReference type="ARBA" id="ARBA00009649"/>
    </source>
</evidence>
<dbReference type="Proteomes" id="UP000094112">
    <property type="component" value="Unassembled WGS sequence"/>
</dbReference>
<dbReference type="InterPro" id="IPR001763">
    <property type="entry name" value="Rhodanese-like_dom"/>
</dbReference>
<dbReference type="CDD" id="cd18533">
    <property type="entry name" value="PTP_fungal"/>
    <property type="match status" value="1"/>
</dbReference>
<evidence type="ECO:0000313" key="8">
    <source>
        <dbReference type="Proteomes" id="UP000094112"/>
    </source>
</evidence>
<feature type="region of interest" description="Disordered" evidence="3">
    <location>
        <begin position="11"/>
        <end position="33"/>
    </location>
</feature>
<dbReference type="InterPro" id="IPR003595">
    <property type="entry name" value="Tyr_Pase_cat"/>
</dbReference>
<dbReference type="InterPro" id="IPR000387">
    <property type="entry name" value="Tyr_Pase_dom"/>
</dbReference>
<dbReference type="PROSITE" id="PS50206">
    <property type="entry name" value="RHODANESE_3"/>
    <property type="match status" value="1"/>
</dbReference>
<protein>
    <recommendedName>
        <fullName evidence="2">protein-tyrosine-phosphatase</fullName>
        <ecNumber evidence="2">3.1.3.48</ecNumber>
    </recommendedName>
</protein>
<feature type="compositionally biased region" description="Polar residues" evidence="3">
    <location>
        <begin position="11"/>
        <end position="26"/>
    </location>
</feature>
<dbReference type="EC" id="3.1.3.48" evidence="2"/>
<dbReference type="PRINTS" id="PR00700">
    <property type="entry name" value="PRTYPHPHTASE"/>
</dbReference>
<dbReference type="PROSITE" id="PS50055">
    <property type="entry name" value="TYR_PHOSPHATASE_PTP"/>
    <property type="match status" value="1"/>
</dbReference>
<dbReference type="SMART" id="SM00404">
    <property type="entry name" value="PTPc_motif"/>
    <property type="match status" value="1"/>
</dbReference>
<dbReference type="PANTHER" id="PTHR19134">
    <property type="entry name" value="RECEPTOR-TYPE TYROSINE-PROTEIN PHOSPHATASE"/>
    <property type="match status" value="1"/>
</dbReference>
<sequence length="759" mass="86515">MSILRSPLEQNSGFTFPDSSGPSNSSADAIKKDTNNNNNIIATSVKETFQIQQPSSYFASPESINHVSHSKFKHSRIGTIDENLMDTSNQFEKSFANLSLKKVSSRDTVNSESTLVESLHNKNDSLNSINSIDTLNSFRLKRFNSASSVPSFNAITSFGSPEITHHSTFPLLTSSPNGSLCSSASSSSASSSNSTFQLKKVAKFPIPSTISTMTNTELSLILEGMTSDEDNSILILDVRPYIDYNTKHIKNAINFNLPSTLLKRSNFTLTRCLSNLSIIENVKINKFLSDEEASDKKIIIYDDSSVTNNEISLAAYGTSNKFLNDQNFKGEIYVLKNGLINFNEEFPGLTEASSNSNGNANNHSTGHQPIKPPHNRSLSLANISSSTPISPNLSRFQLPKLPKTPVFKIRHNEEFYDFDNYKIINEFKFLNSTINRPDENIEKPLPKWLKTVLDKNNYLSLFEKFKNLEIEEKKRINNLVATNNVTSGIELGFKNRYKDIFPYEHSRVKLSLTPTQEHQGYINANFINCPQLTKLRYIATQAPLSETTKDFTKLCEDNDISLIISLTNQFENGIEKCFPYWDDSENFEILERTNLNDFVLRRLRLTKYNKEVLQIQILNWSDFDIMVENQQVDVLKLIYLKKTILDHLQKQDQNVIVHCSAGCGRTGTFCTLDSIINTKFDFSDMNNNNNKSLIDFDPIFEIVENFRVQRISMVQNLRQYLFIYDCLLNYYENFKDFRNDMFGELDNLNILKNYLSEVK</sequence>
<dbReference type="AlphaFoldDB" id="A0A1E3P456"/>
<dbReference type="PANTHER" id="PTHR19134:SF561">
    <property type="entry name" value="PROTEIN TYROSINE PHOSPHATASE 36E, ISOFORM A"/>
    <property type="match status" value="1"/>
</dbReference>
<keyword evidence="8" id="KW-1185">Reference proteome</keyword>
<feature type="compositionally biased region" description="Low complexity" evidence="3">
    <location>
        <begin position="352"/>
        <end position="367"/>
    </location>
</feature>
<name>A0A1E3P456_WICAA</name>
<feature type="domain" description="Tyrosine-protein phosphatase" evidence="4">
    <location>
        <begin position="494"/>
        <end position="730"/>
    </location>
</feature>
<dbReference type="PROSITE" id="PS00383">
    <property type="entry name" value="TYR_PHOSPHATASE_1"/>
    <property type="match status" value="1"/>
</dbReference>
<feature type="domain" description="Rhodanese" evidence="6">
    <location>
        <begin position="229"/>
        <end position="351"/>
    </location>
</feature>
<feature type="region of interest" description="Disordered" evidence="3">
    <location>
        <begin position="350"/>
        <end position="382"/>
    </location>
</feature>
<dbReference type="STRING" id="683960.A0A1E3P456"/>
<evidence type="ECO:0000256" key="2">
    <source>
        <dbReference type="ARBA" id="ARBA00013064"/>
    </source>
</evidence>
<dbReference type="InterPro" id="IPR036873">
    <property type="entry name" value="Rhodanese-like_dom_sf"/>
</dbReference>
<dbReference type="OrthoDB" id="6058203at2759"/>
<feature type="domain" description="Tyrosine specific protein phosphatases" evidence="5">
    <location>
        <begin position="635"/>
        <end position="721"/>
    </location>
</feature>
<dbReference type="Gene3D" id="3.90.190.10">
    <property type="entry name" value="Protein tyrosine phosphatase superfamily"/>
    <property type="match status" value="1"/>
</dbReference>
<dbReference type="InterPro" id="IPR029021">
    <property type="entry name" value="Prot-tyrosine_phosphatase-like"/>
</dbReference>
<dbReference type="InterPro" id="IPR000242">
    <property type="entry name" value="PTP_cat"/>
</dbReference>
<dbReference type="Gene3D" id="3.40.250.10">
    <property type="entry name" value="Rhodanese-like domain"/>
    <property type="match status" value="1"/>
</dbReference>
<dbReference type="SUPFAM" id="SSF52799">
    <property type="entry name" value="(Phosphotyrosine protein) phosphatases II"/>
    <property type="match status" value="1"/>
</dbReference>